<dbReference type="Proteomes" id="UP000284202">
    <property type="component" value="Unassembled WGS sequence"/>
</dbReference>
<organism evidence="1 2">
    <name type="scientific">Paracoccus onubensis</name>
    <dbReference type="NCBI Taxonomy" id="1675788"/>
    <lineage>
        <taxon>Bacteria</taxon>
        <taxon>Pseudomonadati</taxon>
        <taxon>Pseudomonadota</taxon>
        <taxon>Alphaproteobacteria</taxon>
        <taxon>Rhodobacterales</taxon>
        <taxon>Paracoccaceae</taxon>
        <taxon>Paracoccus</taxon>
    </lineage>
</organism>
<dbReference type="RefSeq" id="WP_119751116.1">
    <property type="nucleotide sequence ID" value="NZ_QZCG01000012.1"/>
</dbReference>
<keyword evidence="2" id="KW-1185">Reference proteome</keyword>
<name>A0A418SQK0_9RHOB</name>
<reference evidence="2" key="1">
    <citation type="submission" date="2018-09" db="EMBL/GenBank/DDBJ databases">
        <title>Acidovorax cavernicola nov. sp. isolated from Gruta de las Maravillas (Aracena, Spain).</title>
        <authorList>
            <person name="Jurado V."/>
            <person name="Gutierrez-Patricio S."/>
            <person name="Gonzalez-Pimentel J.L."/>
            <person name="Miller A.Z."/>
            <person name="Laiz L."/>
            <person name="Saiz-Jimenez C."/>
        </authorList>
    </citation>
    <scope>NUCLEOTIDE SEQUENCE [LARGE SCALE GENOMIC DNA]</scope>
    <source>
        <strain evidence="2">1011MAR3C25</strain>
    </source>
</reference>
<evidence type="ECO:0000313" key="2">
    <source>
        <dbReference type="Proteomes" id="UP000284202"/>
    </source>
</evidence>
<accession>A0A418SQK0</accession>
<evidence type="ECO:0000313" key="1">
    <source>
        <dbReference type="EMBL" id="RJE83233.1"/>
    </source>
</evidence>
<protein>
    <submittedName>
        <fullName evidence="1">Uncharacterized protein</fullName>
    </submittedName>
</protein>
<proteinExistence type="predicted"/>
<gene>
    <name evidence="1" type="ORF">D3P04_17450</name>
</gene>
<sequence>MFAPEGFIPFDVVISQIYDASISAWACENTRRLDAGWKPTKGFALKSFCAREVLNAWMIARTINSYTIYAAAPHGQVMQISTPFLTHRDQLNWYDWEFPDVEGYSGELTVPFHRALENTDSLGKRPSNSDPFERFTFCDFHTSTIDVTEDRISRIAVDFSEEELSNLLRIVRNFDGWAICVKPDEFPKDIDELLSGIGFDYPRFEVNASNNAIGRKGRPQLQNIALEAYKLAYPNGHGSTHWSVVEDQIEEVAGRRISQKTIKRALDNNQDKMD</sequence>
<dbReference type="OrthoDB" id="7776640at2"/>
<comment type="caution">
    <text evidence="1">The sequence shown here is derived from an EMBL/GenBank/DDBJ whole genome shotgun (WGS) entry which is preliminary data.</text>
</comment>
<dbReference type="AlphaFoldDB" id="A0A418SQK0"/>
<dbReference type="EMBL" id="QZCG01000012">
    <property type="protein sequence ID" value="RJE83233.1"/>
    <property type="molecule type" value="Genomic_DNA"/>
</dbReference>